<keyword evidence="10" id="KW-1185">Reference proteome</keyword>
<sequence>MTVISRGRNNNPNHFNFIKDVMDYWSQEGGDPIAMVWNPPGSTKPDEILQLRFSHFSQRARDVAAGLRSHGIQKGDVLLLLSSKTPAWYEIFCGAILAGVVICPCPSLLVPSEIELRARKANASVLIGEDKQVHEFLRLRGQQDNPTVHTVIRINNATDRVECSPGALSYETLLKSTAHEHGTHTFDTESDDPCLMYFTSGTTGESKIVLHTHVSYPYAHTTTGKLWLNLCPSQLLWNMSEQGWAKATWALFGAWSQGAALFIDAYPGLFDPERVILNLSQHPITTFCAAPTIYRQLVSGESKRVFAAHEPLALEHCVSAGESLAPHVIREWYDMTDGLMIYDGFGQSETSILCGNYSTIQFRQGSMGKPFPGVPLYILNEKRQVAHPFEEGDIAIRVPKLTDPSTFLGLFKGYLQGDGSVVRPTVRDAEGQDWYLTGDRAHRDDEGYFWYKGRGDDIIISAGHRISPVDVESVLQAHPAILESAVIATPDDDRGATIKAFVVLQEENTTLPAAQLKQAIREHFLQRSTVHNCPHQIEFVDRAFLPKTVSGKIMRKQLRLLEVQ</sequence>
<feature type="domain" description="AMP-binding enzyme C-terminal" evidence="8">
    <location>
        <begin position="471"/>
        <end position="552"/>
    </location>
</feature>
<dbReference type="Pfam" id="PF13193">
    <property type="entry name" value="AMP-binding_C"/>
    <property type="match status" value="1"/>
</dbReference>
<dbReference type="AlphaFoldDB" id="A0A8H6A323"/>
<accession>A0A8H6A323</accession>
<dbReference type="InterPro" id="IPR025110">
    <property type="entry name" value="AMP-bd_C"/>
</dbReference>
<dbReference type="Proteomes" id="UP000541154">
    <property type="component" value="Unassembled WGS sequence"/>
</dbReference>
<dbReference type="GO" id="GO:0031956">
    <property type="term" value="F:medium-chain fatty acid-CoA ligase activity"/>
    <property type="evidence" value="ECO:0007669"/>
    <property type="project" value="UniProtKB-EC"/>
</dbReference>
<evidence type="ECO:0000256" key="3">
    <source>
        <dbReference type="ARBA" id="ARBA00022741"/>
    </source>
</evidence>
<keyword evidence="3" id="KW-0547">Nucleotide-binding</keyword>
<name>A0A8H6A323_PETAA</name>
<dbReference type="GO" id="GO:0005524">
    <property type="term" value="F:ATP binding"/>
    <property type="evidence" value="ECO:0007669"/>
    <property type="project" value="UniProtKB-KW"/>
</dbReference>
<evidence type="ECO:0000313" key="9">
    <source>
        <dbReference type="EMBL" id="KAF5858478.1"/>
    </source>
</evidence>
<comment type="caution">
    <text evidence="9">The sequence shown here is derived from an EMBL/GenBank/DDBJ whole genome shotgun (WGS) entry which is preliminary data.</text>
</comment>
<organism evidence="9 10">
    <name type="scientific">Petromyces alliaceus</name>
    <name type="common">Aspergillus alliaceus</name>
    <dbReference type="NCBI Taxonomy" id="209559"/>
    <lineage>
        <taxon>Eukaryota</taxon>
        <taxon>Fungi</taxon>
        <taxon>Dikarya</taxon>
        <taxon>Ascomycota</taxon>
        <taxon>Pezizomycotina</taxon>
        <taxon>Eurotiomycetes</taxon>
        <taxon>Eurotiomycetidae</taxon>
        <taxon>Eurotiales</taxon>
        <taxon>Aspergillaceae</taxon>
        <taxon>Aspergillus</taxon>
        <taxon>Aspergillus subgen. Circumdati</taxon>
    </lineage>
</organism>
<proteinExistence type="inferred from homology"/>
<evidence type="ECO:0000256" key="6">
    <source>
        <dbReference type="ARBA" id="ARBA00048477"/>
    </source>
</evidence>
<dbReference type="EMBL" id="SPNV01000204">
    <property type="protein sequence ID" value="KAF5858478.1"/>
    <property type="molecule type" value="Genomic_DNA"/>
</dbReference>
<keyword evidence="4" id="KW-0067">ATP-binding</keyword>
<evidence type="ECO:0000256" key="2">
    <source>
        <dbReference type="ARBA" id="ARBA00022598"/>
    </source>
</evidence>
<evidence type="ECO:0000259" key="8">
    <source>
        <dbReference type="Pfam" id="PF13193"/>
    </source>
</evidence>
<reference evidence="9 10" key="1">
    <citation type="submission" date="2019-04" db="EMBL/GenBank/DDBJ databases">
        <title>Aspergillus burnettii sp. nov., novel species from soil in southeast Queensland.</title>
        <authorList>
            <person name="Gilchrist C.L.M."/>
            <person name="Pitt J.I."/>
            <person name="Lange L."/>
            <person name="Lacey H.J."/>
            <person name="Vuong D."/>
            <person name="Midgley D.J."/>
            <person name="Greenfield P."/>
            <person name="Bradbury M."/>
            <person name="Lacey E."/>
            <person name="Busk P.K."/>
            <person name="Pilgaard B."/>
            <person name="Chooi Y.H."/>
            <person name="Piggott A.M."/>
        </authorList>
    </citation>
    <scope>NUCLEOTIDE SEQUENCE [LARGE SCALE GENOMIC DNA]</scope>
    <source>
        <strain evidence="9 10">FRR 5400</strain>
    </source>
</reference>
<dbReference type="SUPFAM" id="SSF56801">
    <property type="entry name" value="Acetyl-CoA synthetase-like"/>
    <property type="match status" value="1"/>
</dbReference>
<dbReference type="Gene3D" id="3.30.300.30">
    <property type="match status" value="1"/>
</dbReference>
<keyword evidence="2" id="KW-0436">Ligase</keyword>
<dbReference type="PROSITE" id="PS00455">
    <property type="entry name" value="AMP_BINDING"/>
    <property type="match status" value="1"/>
</dbReference>
<gene>
    <name evidence="9" type="ORF">ETB97_004363</name>
</gene>
<comment type="catalytic activity">
    <reaction evidence="6">
        <text>a medium-chain fatty acid + ATP + CoA = a medium-chain fatty acyl-CoA + AMP + diphosphate</text>
        <dbReference type="Rhea" id="RHEA:48340"/>
        <dbReference type="ChEBI" id="CHEBI:30616"/>
        <dbReference type="ChEBI" id="CHEBI:33019"/>
        <dbReference type="ChEBI" id="CHEBI:57287"/>
        <dbReference type="ChEBI" id="CHEBI:59558"/>
        <dbReference type="ChEBI" id="CHEBI:90546"/>
        <dbReference type="ChEBI" id="CHEBI:456215"/>
        <dbReference type="EC" id="6.2.1.2"/>
    </reaction>
    <physiologicalReaction direction="left-to-right" evidence="6">
        <dbReference type="Rhea" id="RHEA:48341"/>
    </physiologicalReaction>
</comment>
<dbReference type="Pfam" id="PF00501">
    <property type="entry name" value="AMP-binding"/>
    <property type="match status" value="1"/>
</dbReference>
<protein>
    <recommendedName>
        <fullName evidence="5">medium-chain acyl-CoA ligase</fullName>
        <ecNumber evidence="5">6.2.1.2</ecNumber>
    </recommendedName>
</protein>
<dbReference type="GO" id="GO:0006633">
    <property type="term" value="P:fatty acid biosynthetic process"/>
    <property type="evidence" value="ECO:0007669"/>
    <property type="project" value="TreeGrafter"/>
</dbReference>
<dbReference type="GO" id="GO:0006637">
    <property type="term" value="P:acyl-CoA metabolic process"/>
    <property type="evidence" value="ECO:0007669"/>
    <property type="project" value="TreeGrafter"/>
</dbReference>
<dbReference type="InterPro" id="IPR042099">
    <property type="entry name" value="ANL_N_sf"/>
</dbReference>
<evidence type="ECO:0000256" key="1">
    <source>
        <dbReference type="ARBA" id="ARBA00006432"/>
    </source>
</evidence>
<feature type="domain" description="AMP-dependent synthetase/ligase" evidence="7">
    <location>
        <begin position="32"/>
        <end position="401"/>
    </location>
</feature>
<dbReference type="InterPro" id="IPR000873">
    <property type="entry name" value="AMP-dep_synth/lig_dom"/>
</dbReference>
<dbReference type="Gene3D" id="3.40.50.12780">
    <property type="entry name" value="N-terminal domain of ligase-like"/>
    <property type="match status" value="1"/>
</dbReference>
<evidence type="ECO:0000256" key="4">
    <source>
        <dbReference type="ARBA" id="ARBA00022840"/>
    </source>
</evidence>
<dbReference type="InterPro" id="IPR020845">
    <property type="entry name" value="AMP-binding_CS"/>
</dbReference>
<dbReference type="GO" id="GO:0004321">
    <property type="term" value="F:fatty-acyl-CoA synthase activity"/>
    <property type="evidence" value="ECO:0007669"/>
    <property type="project" value="TreeGrafter"/>
</dbReference>
<dbReference type="EC" id="6.2.1.2" evidence="5"/>
<evidence type="ECO:0000259" key="7">
    <source>
        <dbReference type="Pfam" id="PF00501"/>
    </source>
</evidence>
<dbReference type="InterPro" id="IPR051087">
    <property type="entry name" value="Mitochondrial_ACSM"/>
</dbReference>
<comment type="similarity">
    <text evidence="1">Belongs to the ATP-dependent AMP-binding enzyme family.</text>
</comment>
<dbReference type="InterPro" id="IPR045851">
    <property type="entry name" value="AMP-bd_C_sf"/>
</dbReference>
<evidence type="ECO:0000256" key="5">
    <source>
        <dbReference type="ARBA" id="ARBA00039009"/>
    </source>
</evidence>
<evidence type="ECO:0000313" key="10">
    <source>
        <dbReference type="Proteomes" id="UP000541154"/>
    </source>
</evidence>
<dbReference type="PANTHER" id="PTHR43605:SF10">
    <property type="entry name" value="ACYL-COA SYNTHETASE MEDIUM CHAIN FAMILY MEMBER 3"/>
    <property type="match status" value="1"/>
</dbReference>
<dbReference type="PANTHER" id="PTHR43605">
    <property type="entry name" value="ACYL-COENZYME A SYNTHETASE"/>
    <property type="match status" value="1"/>
</dbReference>